<evidence type="ECO:0000313" key="2">
    <source>
        <dbReference type="Proteomes" id="UP000729402"/>
    </source>
</evidence>
<organism evidence="1 2">
    <name type="scientific">Zizania palustris</name>
    <name type="common">Northern wild rice</name>
    <dbReference type="NCBI Taxonomy" id="103762"/>
    <lineage>
        <taxon>Eukaryota</taxon>
        <taxon>Viridiplantae</taxon>
        <taxon>Streptophyta</taxon>
        <taxon>Embryophyta</taxon>
        <taxon>Tracheophyta</taxon>
        <taxon>Spermatophyta</taxon>
        <taxon>Magnoliopsida</taxon>
        <taxon>Liliopsida</taxon>
        <taxon>Poales</taxon>
        <taxon>Poaceae</taxon>
        <taxon>BOP clade</taxon>
        <taxon>Oryzoideae</taxon>
        <taxon>Oryzeae</taxon>
        <taxon>Zizaniinae</taxon>
        <taxon>Zizania</taxon>
    </lineage>
</organism>
<proteinExistence type="predicted"/>
<gene>
    <name evidence="1" type="ORF">GUJ93_ZPchr0007g4158</name>
</gene>
<comment type="caution">
    <text evidence="1">The sequence shown here is derived from an EMBL/GenBank/DDBJ whole genome shotgun (WGS) entry which is preliminary data.</text>
</comment>
<keyword evidence="2" id="KW-1185">Reference proteome</keyword>
<evidence type="ECO:0000313" key="1">
    <source>
        <dbReference type="EMBL" id="KAG8078068.1"/>
    </source>
</evidence>
<sequence length="89" mass="10010">MRPSAFVSVAFLLREEASSQLRLRRGAAEADVRCLHRRRSPWFPAGRREWFGRPPPVAAYYPSAPVDLHRPPTSDPSLSNSHGPFGAVW</sequence>
<accession>A0A8J5TC92</accession>
<reference evidence="1" key="2">
    <citation type="submission" date="2021-02" db="EMBL/GenBank/DDBJ databases">
        <authorList>
            <person name="Kimball J.A."/>
            <person name="Haas M.W."/>
            <person name="Macchietto M."/>
            <person name="Kono T."/>
            <person name="Duquette J."/>
            <person name="Shao M."/>
        </authorList>
    </citation>
    <scope>NUCLEOTIDE SEQUENCE</scope>
    <source>
        <tissue evidence="1">Fresh leaf tissue</tissue>
    </source>
</reference>
<name>A0A8J5TC92_ZIZPA</name>
<dbReference type="Proteomes" id="UP000729402">
    <property type="component" value="Unassembled WGS sequence"/>
</dbReference>
<protein>
    <submittedName>
        <fullName evidence="1">Uncharacterized protein</fullName>
    </submittedName>
</protein>
<dbReference type="EMBL" id="JAAALK010000282">
    <property type="protein sequence ID" value="KAG8078068.1"/>
    <property type="molecule type" value="Genomic_DNA"/>
</dbReference>
<dbReference type="AlphaFoldDB" id="A0A8J5TC92"/>
<reference evidence="1" key="1">
    <citation type="journal article" date="2021" name="bioRxiv">
        <title>Whole Genome Assembly and Annotation of Northern Wild Rice, Zizania palustris L., Supports a Whole Genome Duplication in the Zizania Genus.</title>
        <authorList>
            <person name="Haas M."/>
            <person name="Kono T."/>
            <person name="Macchietto M."/>
            <person name="Millas R."/>
            <person name="McGilp L."/>
            <person name="Shao M."/>
            <person name="Duquette J."/>
            <person name="Hirsch C.N."/>
            <person name="Kimball J."/>
        </authorList>
    </citation>
    <scope>NUCLEOTIDE SEQUENCE</scope>
    <source>
        <tissue evidence="1">Fresh leaf tissue</tissue>
    </source>
</reference>